<feature type="signal peptide" evidence="1">
    <location>
        <begin position="1"/>
        <end position="21"/>
    </location>
</feature>
<dbReference type="STRING" id="641147.HMPREF9021_00297"/>
<reference evidence="2 3" key="1">
    <citation type="submission" date="2010-03" db="EMBL/GenBank/DDBJ databases">
        <authorList>
            <consortium name="The Broad Institute Genome Sequencing Platform"/>
            <person name="Ward D."/>
            <person name="Earl A."/>
            <person name="Feldgarden M."/>
            <person name="Gevers D."/>
            <person name="Young S."/>
            <person name="Zeng Q."/>
            <person name="Koehrsen M."/>
            <person name="Alvarado L."/>
            <person name="Berlin A.M."/>
            <person name="Borenstein D."/>
            <person name="Chapman S.B."/>
            <person name="Chen Z."/>
            <person name="Engels R."/>
            <person name="Freedman E."/>
            <person name="Gellesch M."/>
            <person name="Goldberg J."/>
            <person name="Griggs A."/>
            <person name="Gujja S."/>
            <person name="Heilman E.R."/>
            <person name="Heiman D.I."/>
            <person name="Hepburn T.A."/>
            <person name="Howarth C."/>
            <person name="Jen D."/>
            <person name="Larson L."/>
            <person name="Mehta T."/>
            <person name="Park D."/>
            <person name="Pearson M."/>
            <person name="Richards J."/>
            <person name="Roberts A."/>
            <person name="Saif S."/>
            <person name="Shea T.D."/>
            <person name="Shenoy N."/>
            <person name="Sisk P."/>
            <person name="Stolte C."/>
            <person name="Sykes S.N."/>
            <person name="Walk T."/>
            <person name="White J."/>
            <person name="Yandava C."/>
            <person name="Izard J."/>
            <person name="Baranova O.V."/>
            <person name="Blanton J.M."/>
            <person name="Tanner A.C."/>
            <person name="Dewhirst F."/>
            <person name="Haas B."/>
            <person name="Nusbaum C."/>
            <person name="Birren B."/>
        </authorList>
    </citation>
    <scope>NUCLEOTIDE SEQUENCE [LARGE SCALE GENOMIC DNA]</scope>
    <source>
        <strain evidence="2 3">ATCC 29453</strain>
    </source>
</reference>
<evidence type="ECO:0000256" key="1">
    <source>
        <dbReference type="SAM" id="SignalP"/>
    </source>
</evidence>
<name>V9H9N6_9NEIS</name>
<dbReference type="RefSeq" id="WP_002641212.1">
    <property type="nucleotide sequence ID" value="NZ_CP019448.1"/>
</dbReference>
<protein>
    <recommendedName>
        <fullName evidence="4">Lipoprotein</fullName>
    </recommendedName>
</protein>
<dbReference type="HOGENOM" id="CLU_104928_0_0_4"/>
<keyword evidence="3" id="KW-1185">Reference proteome</keyword>
<dbReference type="AlphaFoldDB" id="V9H9N6"/>
<sequence>MKLAIKFASLFLAINLLNACATSQLLENNRSTHTITERQTLIQDSVRAFGKPAQIINNLPSDAIVIVGNQQSYVLTQGGGKFTTLIGQLDPRYIRITNNLSFYSEKNDGKFSGKLDLRYSRLASDVGKNDIQFFLQNGVQECTSESDKRMNVQSFCFEIPLQGLIYPVARNLDSLRPLSKSYPIEIYTQTEKTEHHSHDVGKKIVLFPFAIAFDVITLPLQAIAEIFD</sequence>
<organism evidence="2 3">
    <name type="scientific">Simonsiella muelleri ATCC 29453</name>
    <dbReference type="NCBI Taxonomy" id="641147"/>
    <lineage>
        <taxon>Bacteria</taxon>
        <taxon>Pseudomonadati</taxon>
        <taxon>Pseudomonadota</taxon>
        <taxon>Betaproteobacteria</taxon>
        <taxon>Neisseriales</taxon>
        <taxon>Neisseriaceae</taxon>
        <taxon>Simonsiella</taxon>
    </lineage>
</organism>
<dbReference type="KEGG" id="smur:BWP33_01100"/>
<keyword evidence="1" id="KW-0732">Signal</keyword>
<dbReference type="OrthoDB" id="6656764at2"/>
<evidence type="ECO:0000313" key="2">
    <source>
        <dbReference type="EMBL" id="EFG31895.1"/>
    </source>
</evidence>
<evidence type="ECO:0008006" key="4">
    <source>
        <dbReference type="Google" id="ProtNLM"/>
    </source>
</evidence>
<dbReference type="eggNOG" id="ENOG502ZZKY">
    <property type="taxonomic scope" value="Bacteria"/>
</dbReference>
<dbReference type="Proteomes" id="UP000017813">
    <property type="component" value="Unassembled WGS sequence"/>
</dbReference>
<accession>V9H9N6</accession>
<reference evidence="2 3" key="2">
    <citation type="submission" date="2011-10" db="EMBL/GenBank/DDBJ databases">
        <title>The Genome Sequence of Simonsiella muelleri ATCC 29453.</title>
        <authorList>
            <consortium name="The Broad Institute Genome Sequencing Platform"/>
            <consortium name="The Broad Institute Genome Sequencing Center for Infectious Disease"/>
            <person name="Earl A."/>
            <person name="Ward D."/>
            <person name="Feldgarden M."/>
            <person name="Gevers D."/>
            <person name="Izard J."/>
            <person name="Baranova O.V."/>
            <person name="Blanton J.M."/>
            <person name="Tanner A.C."/>
            <person name="Dewhirst F."/>
            <person name="Young S.K."/>
            <person name="Zeng Q."/>
            <person name="Gargeya S."/>
            <person name="Fitzgerald M."/>
            <person name="Haas B."/>
            <person name="Abouelleil A."/>
            <person name="Alvarado L."/>
            <person name="Arachchi H.M."/>
            <person name="Berlin A."/>
            <person name="Brown A."/>
            <person name="Chapman S.B."/>
            <person name="Chen Z."/>
            <person name="Dunbar C."/>
            <person name="Freedman E."/>
            <person name="Gearin G."/>
            <person name="Goldberg J."/>
            <person name="Griggs A."/>
            <person name="Gujja S."/>
            <person name="Heiman D."/>
            <person name="Howarth C."/>
            <person name="Larson L."/>
            <person name="Lui A."/>
            <person name="MacDonald P.J.P."/>
            <person name="Montmayeur A."/>
            <person name="Murphy C."/>
            <person name="Neiman D."/>
            <person name="Pearson M."/>
            <person name="Priest M."/>
            <person name="Roberts A."/>
            <person name="Saif S."/>
            <person name="Shea T."/>
            <person name="Shenoy N."/>
            <person name="Sisk P."/>
            <person name="Stolte C."/>
            <person name="Sykes S."/>
            <person name="Wortman J."/>
            <person name="Nusbaum C."/>
            <person name="Birren B."/>
        </authorList>
    </citation>
    <scope>NUCLEOTIDE SEQUENCE [LARGE SCALE GENOMIC DNA]</scope>
    <source>
        <strain evidence="2 3">ATCC 29453</strain>
    </source>
</reference>
<comment type="caution">
    <text evidence="2">The sequence shown here is derived from an EMBL/GenBank/DDBJ whole genome shotgun (WGS) entry which is preliminary data.</text>
</comment>
<dbReference type="EMBL" id="ADCY02000006">
    <property type="protein sequence ID" value="EFG31895.1"/>
    <property type="molecule type" value="Genomic_DNA"/>
</dbReference>
<gene>
    <name evidence="2" type="ORF">HMPREF9021_00297</name>
</gene>
<feature type="chain" id="PRO_5030178922" description="Lipoprotein" evidence="1">
    <location>
        <begin position="22"/>
        <end position="228"/>
    </location>
</feature>
<evidence type="ECO:0000313" key="3">
    <source>
        <dbReference type="Proteomes" id="UP000017813"/>
    </source>
</evidence>
<proteinExistence type="predicted"/>